<evidence type="ECO:0000256" key="3">
    <source>
        <dbReference type="ARBA" id="ARBA00022840"/>
    </source>
</evidence>
<dbReference type="InterPro" id="IPR036537">
    <property type="entry name" value="Adaptor_Cbl_N_dom_sf"/>
</dbReference>
<evidence type="ECO:0000256" key="4">
    <source>
        <dbReference type="PROSITE-ProRule" id="PRU10141"/>
    </source>
</evidence>
<keyword evidence="5" id="KW-0175">Coiled coil</keyword>
<dbReference type="InterPro" id="IPR053137">
    <property type="entry name" value="NLR-like"/>
</dbReference>
<reference evidence="8" key="1">
    <citation type="submission" date="2023-03" db="EMBL/GenBank/DDBJ databases">
        <title>Massive genome expansion in bonnet fungi (Mycena s.s.) driven by repeated elements and novel gene families across ecological guilds.</title>
        <authorList>
            <consortium name="Lawrence Berkeley National Laboratory"/>
            <person name="Harder C.B."/>
            <person name="Miyauchi S."/>
            <person name="Viragh M."/>
            <person name="Kuo A."/>
            <person name="Thoen E."/>
            <person name="Andreopoulos B."/>
            <person name="Lu D."/>
            <person name="Skrede I."/>
            <person name="Drula E."/>
            <person name="Henrissat B."/>
            <person name="Morin E."/>
            <person name="Kohler A."/>
            <person name="Barry K."/>
            <person name="LaButti K."/>
            <person name="Morin E."/>
            <person name="Salamov A."/>
            <person name="Lipzen A."/>
            <person name="Mereny Z."/>
            <person name="Hegedus B."/>
            <person name="Baldrian P."/>
            <person name="Stursova M."/>
            <person name="Weitz H."/>
            <person name="Taylor A."/>
            <person name="Grigoriev I.V."/>
            <person name="Nagy L.G."/>
            <person name="Martin F."/>
            <person name="Kauserud H."/>
        </authorList>
    </citation>
    <scope>NUCLEOTIDE SEQUENCE</scope>
    <source>
        <strain evidence="8">CBHHK182m</strain>
    </source>
</reference>
<dbReference type="InterPro" id="IPR000719">
    <property type="entry name" value="Prot_kinase_dom"/>
</dbReference>
<evidence type="ECO:0000256" key="1">
    <source>
        <dbReference type="ARBA" id="ARBA00022527"/>
    </source>
</evidence>
<dbReference type="Pfam" id="PF13424">
    <property type="entry name" value="TPR_12"/>
    <property type="match status" value="3"/>
</dbReference>
<dbReference type="GO" id="GO:0004674">
    <property type="term" value="F:protein serine/threonine kinase activity"/>
    <property type="evidence" value="ECO:0007669"/>
    <property type="project" value="UniProtKB-KW"/>
</dbReference>
<dbReference type="SMART" id="SM00028">
    <property type="entry name" value="TPR"/>
    <property type="match status" value="7"/>
</dbReference>
<keyword evidence="1" id="KW-0808">Transferase</keyword>
<name>A0AAD7NJD9_9AGAR</name>
<evidence type="ECO:0000256" key="6">
    <source>
        <dbReference type="SAM" id="MobiDB-lite"/>
    </source>
</evidence>
<dbReference type="PROSITE" id="PS50011">
    <property type="entry name" value="PROTEIN_KINASE_DOM"/>
    <property type="match status" value="1"/>
</dbReference>
<dbReference type="Gene3D" id="1.10.510.10">
    <property type="entry name" value="Transferase(Phosphotransferase) domain 1"/>
    <property type="match status" value="1"/>
</dbReference>
<feature type="binding site" evidence="4">
    <location>
        <position position="254"/>
    </location>
    <ligand>
        <name>ATP</name>
        <dbReference type="ChEBI" id="CHEBI:30616"/>
    </ligand>
</feature>
<evidence type="ECO:0000256" key="5">
    <source>
        <dbReference type="SAM" id="Coils"/>
    </source>
</evidence>
<evidence type="ECO:0000259" key="7">
    <source>
        <dbReference type="PROSITE" id="PS50011"/>
    </source>
</evidence>
<dbReference type="PANTHER" id="PTHR46082:SF11">
    <property type="entry name" value="AAA+ ATPASE DOMAIN-CONTAINING PROTEIN-RELATED"/>
    <property type="match status" value="1"/>
</dbReference>
<dbReference type="InterPro" id="IPR019734">
    <property type="entry name" value="TPR_rpt"/>
</dbReference>
<dbReference type="InterPro" id="IPR017441">
    <property type="entry name" value="Protein_kinase_ATP_BS"/>
</dbReference>
<dbReference type="EMBL" id="JARKIB010000030">
    <property type="protein sequence ID" value="KAJ7763296.1"/>
    <property type="molecule type" value="Genomic_DNA"/>
</dbReference>
<gene>
    <name evidence="8" type="ORF">B0H16DRAFT_1883691</name>
</gene>
<dbReference type="InterPro" id="IPR011990">
    <property type="entry name" value="TPR-like_helical_dom_sf"/>
</dbReference>
<accession>A0AAD7NJD9</accession>
<keyword evidence="1" id="KW-0723">Serine/threonine-protein kinase</keyword>
<keyword evidence="9" id="KW-1185">Reference proteome</keyword>
<comment type="caution">
    <text evidence="8">The sequence shown here is derived from an EMBL/GenBank/DDBJ whole genome shotgun (WGS) entry which is preliminary data.</text>
</comment>
<sequence length="1328" mass="151209">MSLEAALHTVLAEVPAPGLSSAFKLLTFILSSVQAARESKKQLEALAQDITQLLRTLNVEFKEFRIVAANCVKPLADLESLLQDIHRFVQKEREKHFFKLLLTKDLRIGQIESFYRRIGLTVGTFQISSIVSVQDMLRNNATAQVDDAEMLHARLKGLEQNQDDLRNVLQINHNSMLAMMAALQRRINVAPTTDQEQNFYSHTLQYLTSISGQQVQLKDWMIAFYDVEFGPEIGVGGFGKVFHGTWNRTEVAIKVLQNVAGVKADVELLRKEIDLWLTLRHPNIIMFLGANTLDDSPFVVMPYIPFNARQFLVQHPASNPVYILHDTSLALQYLHSRKICHGDLKGVNILVEISGRALLCDFGLSRMKADATSRTAHTGNTRIAGSRNWMAPELLAGSLPKIPSDIYAFGMTLFELYTDELPLANIDHTDFIELVFRLGVRPTRPDTDDVPKLTDSLWTLAEKCWLQDAKSRPTAGQIHALITDVIRETSAESPEEHLMKMPEGLSGTLNTDHLEMPSASAKATEVLPQTVGQLEVVTKSKGDLGDNLLSMGNLEGSLLDYKKKEQLSSEVSRRQKGVLGVDHPHTPQSKTAEVPPSTVGRKTTEELQLEDVQKSTGADTLHSMSNLARTYNKLGKWKEAEELWLDLLNRQKRVCGLNHPDTLRSMANLAHARIKLGGTRWHDAQELCVHVILTGKQILGVDDPDVLYSMSNLAYIYNRHHSDFHTVARRLGLDVVERQKHVLGVDHPDTLLSMFNLVDSHKLCRTWDTAEKLGLDLIRRQKDVLGVDDANTLLSMCNLADTYNKLKKWREAEQLGLEVVRKQQQVLGVGHTDTVYSMSILAITYQNLEKWKEAEDILQHLSHLTSNIGLEKATKLWYDIIDMWSHRTRNPSNLHFLSHLAYIYTELCRQWSKNWLTRDVLDTQKAVLGVHHPDSLCSMSRLAYIYNRAGHWQAAEVLCLDLIKGGKQVLKVDHEDMLYCTSNLAYSYLYLGKWKEAEELGLDVVQRQKHVQGVDHRNTLFSMSNLADTYNKLGKWKEAQELGLEVVKRQEQVFGAEHLNTLHSMSSLASTYRSLGKGKEAEETLQHLFHLTFNYIKSRAHLEDCKPLWSIIQQWKHMLAVDDPDMLRSLSNLIPTFGGWSQYTEAQELGLDVFERQKRVLGVDHPDTLLSMFNLAAIGFDHEKKEQLNLEVLQGRKRVLGVDHKDTLLSMSRLAHSYMNLHKYKEAAELFLDLYKIQSRVLGVDHKDSMWSMHYLARVYESSGKWGEAEVLSVELLQRQEQFLGVDHIDTYYSRDQLLRIYEGLGKHEEAGKLKKTIEDRWTRRRDL</sequence>
<organism evidence="8 9">
    <name type="scientific">Mycena metata</name>
    <dbReference type="NCBI Taxonomy" id="1033252"/>
    <lineage>
        <taxon>Eukaryota</taxon>
        <taxon>Fungi</taxon>
        <taxon>Dikarya</taxon>
        <taxon>Basidiomycota</taxon>
        <taxon>Agaricomycotina</taxon>
        <taxon>Agaricomycetes</taxon>
        <taxon>Agaricomycetidae</taxon>
        <taxon>Agaricales</taxon>
        <taxon>Marasmiineae</taxon>
        <taxon>Mycenaceae</taxon>
        <taxon>Mycena</taxon>
    </lineage>
</organism>
<evidence type="ECO:0000313" key="8">
    <source>
        <dbReference type="EMBL" id="KAJ7763296.1"/>
    </source>
</evidence>
<evidence type="ECO:0000256" key="2">
    <source>
        <dbReference type="ARBA" id="ARBA00022741"/>
    </source>
</evidence>
<keyword evidence="1" id="KW-0418">Kinase</keyword>
<dbReference type="GO" id="GO:0005524">
    <property type="term" value="F:ATP binding"/>
    <property type="evidence" value="ECO:0007669"/>
    <property type="project" value="UniProtKB-UniRule"/>
</dbReference>
<dbReference type="SUPFAM" id="SSF56112">
    <property type="entry name" value="Protein kinase-like (PK-like)"/>
    <property type="match status" value="1"/>
</dbReference>
<feature type="domain" description="Protein kinase" evidence="7">
    <location>
        <begin position="227"/>
        <end position="482"/>
    </location>
</feature>
<dbReference type="PROSITE" id="PS00108">
    <property type="entry name" value="PROTEIN_KINASE_ST"/>
    <property type="match status" value="1"/>
</dbReference>
<keyword evidence="3 4" id="KW-0067">ATP-binding</keyword>
<dbReference type="PROSITE" id="PS00107">
    <property type="entry name" value="PROTEIN_KINASE_ATP"/>
    <property type="match status" value="1"/>
</dbReference>
<dbReference type="InterPro" id="IPR059179">
    <property type="entry name" value="MLKL-like_MCAfunc"/>
</dbReference>
<dbReference type="InterPro" id="IPR008271">
    <property type="entry name" value="Ser/Thr_kinase_AS"/>
</dbReference>
<dbReference type="SMART" id="SM00220">
    <property type="entry name" value="S_TKc"/>
    <property type="match status" value="1"/>
</dbReference>
<proteinExistence type="predicted"/>
<dbReference type="Proteomes" id="UP001215598">
    <property type="component" value="Unassembled WGS sequence"/>
</dbReference>
<dbReference type="PANTHER" id="PTHR46082">
    <property type="entry name" value="ATP/GTP-BINDING PROTEIN-RELATED"/>
    <property type="match status" value="1"/>
</dbReference>
<feature type="region of interest" description="Disordered" evidence="6">
    <location>
        <begin position="572"/>
        <end position="603"/>
    </location>
</feature>
<dbReference type="InterPro" id="IPR001245">
    <property type="entry name" value="Ser-Thr/Tyr_kinase_cat_dom"/>
</dbReference>
<dbReference type="GO" id="GO:0007166">
    <property type="term" value="P:cell surface receptor signaling pathway"/>
    <property type="evidence" value="ECO:0007669"/>
    <property type="project" value="InterPro"/>
</dbReference>
<dbReference type="CDD" id="cd21037">
    <property type="entry name" value="MLKL_NTD"/>
    <property type="match status" value="1"/>
</dbReference>
<protein>
    <recommendedName>
        <fullName evidence="7">Protein kinase domain-containing protein</fullName>
    </recommendedName>
</protein>
<dbReference type="Gene3D" id="3.30.200.20">
    <property type="entry name" value="Phosphorylase Kinase, domain 1"/>
    <property type="match status" value="1"/>
</dbReference>
<feature type="coiled-coil region" evidence="5">
    <location>
        <begin position="33"/>
        <end position="60"/>
    </location>
</feature>
<dbReference type="Gene3D" id="1.25.40.10">
    <property type="entry name" value="Tetratricopeptide repeat domain"/>
    <property type="match status" value="4"/>
</dbReference>
<dbReference type="Pfam" id="PF07714">
    <property type="entry name" value="PK_Tyr_Ser-Thr"/>
    <property type="match status" value="1"/>
</dbReference>
<keyword evidence="2 4" id="KW-0547">Nucleotide-binding</keyword>
<dbReference type="SUPFAM" id="SSF48452">
    <property type="entry name" value="TPR-like"/>
    <property type="match status" value="4"/>
</dbReference>
<dbReference type="Gene3D" id="1.20.930.20">
    <property type="entry name" value="Adaptor protein Cbl, N-terminal domain"/>
    <property type="match status" value="1"/>
</dbReference>
<dbReference type="InterPro" id="IPR011009">
    <property type="entry name" value="Kinase-like_dom_sf"/>
</dbReference>
<dbReference type="Pfam" id="PF13374">
    <property type="entry name" value="TPR_10"/>
    <property type="match status" value="5"/>
</dbReference>
<evidence type="ECO:0000313" key="9">
    <source>
        <dbReference type="Proteomes" id="UP001215598"/>
    </source>
</evidence>